<organism evidence="1 2">
    <name type="scientific">Catharanthus roseus</name>
    <name type="common">Madagascar periwinkle</name>
    <name type="synonym">Vinca rosea</name>
    <dbReference type="NCBI Taxonomy" id="4058"/>
    <lineage>
        <taxon>Eukaryota</taxon>
        <taxon>Viridiplantae</taxon>
        <taxon>Streptophyta</taxon>
        <taxon>Embryophyta</taxon>
        <taxon>Tracheophyta</taxon>
        <taxon>Spermatophyta</taxon>
        <taxon>Magnoliopsida</taxon>
        <taxon>eudicotyledons</taxon>
        <taxon>Gunneridae</taxon>
        <taxon>Pentapetalae</taxon>
        <taxon>asterids</taxon>
        <taxon>lamiids</taxon>
        <taxon>Gentianales</taxon>
        <taxon>Apocynaceae</taxon>
        <taxon>Rauvolfioideae</taxon>
        <taxon>Vinceae</taxon>
        <taxon>Catharanthinae</taxon>
        <taxon>Catharanthus</taxon>
    </lineage>
</organism>
<reference evidence="2" key="1">
    <citation type="journal article" date="2023" name="Nat. Plants">
        <title>Single-cell RNA sequencing provides a high-resolution roadmap for understanding the multicellular compartmentation of specialized metabolism.</title>
        <authorList>
            <person name="Sun S."/>
            <person name="Shen X."/>
            <person name="Li Y."/>
            <person name="Li Y."/>
            <person name="Wang S."/>
            <person name="Li R."/>
            <person name="Zhang H."/>
            <person name="Shen G."/>
            <person name="Guo B."/>
            <person name="Wei J."/>
            <person name="Xu J."/>
            <person name="St-Pierre B."/>
            <person name="Chen S."/>
            <person name="Sun C."/>
        </authorList>
    </citation>
    <scope>NUCLEOTIDE SEQUENCE [LARGE SCALE GENOMIC DNA]</scope>
</reference>
<evidence type="ECO:0000313" key="2">
    <source>
        <dbReference type="Proteomes" id="UP001060085"/>
    </source>
</evidence>
<evidence type="ECO:0000313" key="1">
    <source>
        <dbReference type="EMBL" id="KAI5684223.1"/>
    </source>
</evidence>
<protein>
    <submittedName>
        <fullName evidence="1">Uncharacterized protein</fullName>
    </submittedName>
</protein>
<dbReference type="EMBL" id="CM044701">
    <property type="protein sequence ID" value="KAI5684223.1"/>
    <property type="molecule type" value="Genomic_DNA"/>
</dbReference>
<name>A0ACC0CHI9_CATRO</name>
<proteinExistence type="predicted"/>
<gene>
    <name evidence="1" type="ORF">M9H77_05451</name>
</gene>
<sequence length="696" mass="78068">MADMDLDELDAPKQTSARPSRFAPKGSTIKPKTESKVSSETVLQQSDSFHSTKEEELDIKPPLPLNSFADAGKAKDEGSASNTDVPMDVDAKPEEEMEELPKDDFNENEEDEVVREIDVYFNPSVGPETKIYVFQYPLRPLWRPYEMEERCEEVRVKPESAEVEVDLAVDVDSKNYDRDADPRVLMPKQTLTSSSKSPIATRYAVGVLVRNKLHLNPVDAVVQLRPSLQHLKPESARKKTNNLKEAMKEEVKEEKSIGSAKKQNKPSSASKEQNKSDEKDWVSLKYHGARSDASARYLQKMIEQNESPLQFSMSRHDYVNTLCPGKLKDDSGSSYPSKRLLLSLPPEERFRTLLLKGPPIHRFDALRNFAPDLSVEDTLGVLRKLARLVQGLWVPKSSLLNAQGMEELARDYVLLLLSKSPLVHNSQLPPQSQLVKAVRDVLNILAFPRRTLDDWKFKEPPDISFMKLHPNIVKEEEEAWERMEKQITDFIFRGREKPALKSSSKSITTNNPATLKNSSKQTPKPSSGGSSRTPMSDETREALPKVLQKIFQNHKVCSFQQICQRLREMAVSQTYLPKGTPKEAVAAAKGVDAPVEELQAVIGQVAINIHGVYVAKSSPDHPDCDTFRKVVIDLLIAEGPNARLKKASIIEAAKLQLGKTDIGQVEYQKVLKVLNEICVSTKGSCWILKSGDGNPR</sequence>
<comment type="caution">
    <text evidence="1">The sequence shown here is derived from an EMBL/GenBank/DDBJ whole genome shotgun (WGS) entry which is preliminary data.</text>
</comment>
<keyword evidence="2" id="KW-1185">Reference proteome</keyword>
<accession>A0ACC0CHI9</accession>
<dbReference type="Proteomes" id="UP001060085">
    <property type="component" value="Linkage Group LG01"/>
</dbReference>